<dbReference type="Proteomes" id="UP000315908">
    <property type="component" value="Unassembled WGS sequence"/>
</dbReference>
<name>A0A562LZQ3_9SPHI</name>
<proteinExistence type="predicted"/>
<gene>
    <name evidence="1" type="ORF">IQ31_05545</name>
</gene>
<accession>A0A562LZQ3</accession>
<comment type="caution">
    <text evidence="1">The sequence shown here is derived from an EMBL/GenBank/DDBJ whole genome shotgun (WGS) entry which is preliminary data.</text>
</comment>
<protein>
    <submittedName>
        <fullName evidence="1">Uncharacterized protein</fullName>
    </submittedName>
</protein>
<evidence type="ECO:0000313" key="2">
    <source>
        <dbReference type="Proteomes" id="UP000315908"/>
    </source>
</evidence>
<evidence type="ECO:0000313" key="1">
    <source>
        <dbReference type="EMBL" id="TWI13043.1"/>
    </source>
</evidence>
<organism evidence="1 2">
    <name type="scientific">Sphingobacterium siyangense</name>
    <dbReference type="NCBI Taxonomy" id="459529"/>
    <lineage>
        <taxon>Bacteria</taxon>
        <taxon>Pseudomonadati</taxon>
        <taxon>Bacteroidota</taxon>
        <taxon>Sphingobacteriia</taxon>
        <taxon>Sphingobacteriales</taxon>
        <taxon>Sphingobacteriaceae</taxon>
        <taxon>Sphingobacterium</taxon>
    </lineage>
</organism>
<reference evidence="1 2" key="1">
    <citation type="journal article" date="2015" name="Stand. Genomic Sci.">
        <title>Genomic Encyclopedia of Bacterial and Archaeal Type Strains, Phase III: the genomes of soil and plant-associated and newly described type strains.</title>
        <authorList>
            <person name="Whitman W.B."/>
            <person name="Woyke T."/>
            <person name="Klenk H.P."/>
            <person name="Zhou Y."/>
            <person name="Lilburn T.G."/>
            <person name="Beck B.J."/>
            <person name="De Vos P."/>
            <person name="Vandamme P."/>
            <person name="Eisen J.A."/>
            <person name="Garrity G."/>
            <person name="Hugenholtz P."/>
            <person name="Kyrpides N.C."/>
        </authorList>
    </citation>
    <scope>NUCLEOTIDE SEQUENCE [LARGE SCALE GENOMIC DNA]</scope>
    <source>
        <strain evidence="1 2">CGMCC 1.6855</strain>
    </source>
</reference>
<dbReference type="EMBL" id="VLKR01000062">
    <property type="protein sequence ID" value="TWI13043.1"/>
    <property type="molecule type" value="Genomic_DNA"/>
</dbReference>
<dbReference type="RefSeq" id="WP_145331441.1">
    <property type="nucleotide sequence ID" value="NZ_VLKR01000062.1"/>
</dbReference>
<sequence length="197" mass="22567">MIKHIIIAYNNAVKENDRRFFEDCGDEAKRIANQLKYTIISGEELRADIVSERVASLDVDYVFFAASHGDSRSLYNSEFSEYVSTTTNEYLFNGHIIYTVACLCGVELGSTLVRNGAKCFWGYRDKYIFSIGEPSYIETSMEALNQIVLGNSMEVSFQLALDKYDHCIAQSYEDNYFLTSQLLSNKNNLVYYESQME</sequence>
<dbReference type="AlphaFoldDB" id="A0A562LZQ3"/>